<dbReference type="AlphaFoldDB" id="A0AAD8Y8C4"/>
<keyword evidence="2" id="KW-1185">Reference proteome</keyword>
<reference evidence="1" key="1">
    <citation type="submission" date="2023-06" db="EMBL/GenBank/DDBJ databases">
        <title>Survivors Of The Sea: Transcriptome response of Skeletonema marinoi to long-term dormancy.</title>
        <authorList>
            <person name="Pinder M.I.M."/>
            <person name="Kourtchenko O."/>
            <person name="Robertson E.K."/>
            <person name="Larsson T."/>
            <person name="Maumus F."/>
            <person name="Osuna-Cruz C.M."/>
            <person name="Vancaester E."/>
            <person name="Stenow R."/>
            <person name="Vandepoele K."/>
            <person name="Ploug H."/>
            <person name="Bruchert V."/>
            <person name="Godhe A."/>
            <person name="Topel M."/>
        </authorList>
    </citation>
    <scope>NUCLEOTIDE SEQUENCE</scope>
    <source>
        <strain evidence="1">R05AC</strain>
    </source>
</reference>
<gene>
    <name evidence="1" type="ORF">QTG54_008315</name>
</gene>
<accession>A0AAD8Y8C4</accession>
<dbReference type="Gene3D" id="1.25.40.20">
    <property type="entry name" value="Ankyrin repeat-containing domain"/>
    <property type="match status" value="1"/>
</dbReference>
<dbReference type="EMBL" id="JATAAI010000014">
    <property type="protein sequence ID" value="KAK1741063.1"/>
    <property type="molecule type" value="Genomic_DNA"/>
</dbReference>
<dbReference type="InterPro" id="IPR036770">
    <property type="entry name" value="Ankyrin_rpt-contain_sf"/>
</dbReference>
<protein>
    <submittedName>
        <fullName evidence="1">Uncharacterized protein</fullName>
    </submittedName>
</protein>
<evidence type="ECO:0000313" key="2">
    <source>
        <dbReference type="Proteomes" id="UP001224775"/>
    </source>
</evidence>
<name>A0AAD8Y8C4_9STRA</name>
<evidence type="ECO:0000313" key="1">
    <source>
        <dbReference type="EMBL" id="KAK1741063.1"/>
    </source>
</evidence>
<organism evidence="1 2">
    <name type="scientific">Skeletonema marinoi</name>
    <dbReference type="NCBI Taxonomy" id="267567"/>
    <lineage>
        <taxon>Eukaryota</taxon>
        <taxon>Sar</taxon>
        <taxon>Stramenopiles</taxon>
        <taxon>Ochrophyta</taxon>
        <taxon>Bacillariophyta</taxon>
        <taxon>Coscinodiscophyceae</taxon>
        <taxon>Thalassiosirophycidae</taxon>
        <taxon>Thalassiosirales</taxon>
        <taxon>Skeletonemataceae</taxon>
        <taxon>Skeletonema</taxon>
        <taxon>Skeletonema marinoi-dohrnii complex</taxon>
    </lineage>
</organism>
<comment type="caution">
    <text evidence="1">The sequence shown here is derived from an EMBL/GenBank/DDBJ whole genome shotgun (WGS) entry which is preliminary data.</text>
</comment>
<proteinExistence type="predicted"/>
<sequence length="279" mass="30775">MVATYDDIDLSNMVEACLDFFHQGTAHQYLRIMMDRTLLLEMLLTTNKFGTLQSYLAEFAADFARRAKSFSRSESEAKLKGEGKDILIQATAFVTEYGTQNDWDEFGKYTIMSVDFYSAFTNAVLDVSGQGLLRDVLNKCLVQYSITGSDTSVSSWTVKKANEPTILILPTPSLHVQKVLELCPGIVQAVDKDKRLPLHYAAASANASFEVFMKIFEANKDAASIRDPATGLFPFQLAASNGNYAASFSLLLANPNIVSSAVDDDDAPDVSDRKRKRSS</sequence>
<dbReference type="Proteomes" id="UP001224775">
    <property type="component" value="Unassembled WGS sequence"/>
</dbReference>